<reference evidence="2 3" key="1">
    <citation type="journal article" date="2014" name="ISME J.">
        <title>Adaptation of an abundant Roseobacter RCA organism to pelagic systems revealed by genomic and transcriptomic analyses.</title>
        <authorList>
            <person name="Voget S."/>
            <person name="Wemheuer B."/>
            <person name="Brinkhoff T."/>
            <person name="Vollmers J."/>
            <person name="Dietrich S."/>
            <person name="Giebel H.A."/>
            <person name="Beardsley C."/>
            <person name="Sardemann C."/>
            <person name="Bakenhus I."/>
            <person name="Billerbeck S."/>
            <person name="Daniel R."/>
            <person name="Simon M."/>
        </authorList>
    </citation>
    <scope>NUCLEOTIDE SEQUENCE [LARGE SCALE GENOMIC DNA]</scope>
    <source>
        <strain evidence="2 3">RCA23</strain>
    </source>
</reference>
<gene>
    <name evidence="2" type="ORF">RCA23_c20640</name>
</gene>
<dbReference type="PROSITE" id="PS50104">
    <property type="entry name" value="TIR"/>
    <property type="match status" value="1"/>
</dbReference>
<accession>A0AAN0VIW3</accession>
<evidence type="ECO:0000259" key="1">
    <source>
        <dbReference type="PROSITE" id="PS50104"/>
    </source>
</evidence>
<keyword evidence="3" id="KW-1185">Reference proteome</keyword>
<evidence type="ECO:0000313" key="3">
    <source>
        <dbReference type="Proteomes" id="UP000028680"/>
    </source>
</evidence>
<dbReference type="EMBL" id="CP003984">
    <property type="protein sequence ID" value="AII87595.1"/>
    <property type="molecule type" value="Genomic_DNA"/>
</dbReference>
<evidence type="ECO:0000313" key="2">
    <source>
        <dbReference type="EMBL" id="AII87595.1"/>
    </source>
</evidence>
<dbReference type="AlphaFoldDB" id="A0AAN0VIW3"/>
<dbReference type="Pfam" id="PF13676">
    <property type="entry name" value="TIR_2"/>
    <property type="match status" value="1"/>
</dbReference>
<sequence>MANALKEWIPLIVQHAKPFVSDKDISAGDRWAKAIAGELESSDFGILCITPENISSEWIMFEAGALSKSMQVGKAIPLLFGLELSDLSGPLQQFQASKVNEQGMLETLNAINAASDDKKTDDAHIQQLVPALWPKLQEKIDAIPAKTESKNHVRPQTEVMEDLVSQVRGLATRMSAFDPDWAEGQLRASGSRVRSIHPRFMDKMLMMTAEERTGSYGLLIAAGLCRETMPWISEILVEAHRELKNAPPKQASRVAEDLRRTLRSMTRSRYAGMLFDDSKYSRMMIIELSFFVDRFVDRIISGQISDDEDSSVNDSDGLM</sequence>
<feature type="domain" description="TIR" evidence="1">
    <location>
        <begin position="1"/>
        <end position="140"/>
    </location>
</feature>
<dbReference type="Gene3D" id="3.40.50.10140">
    <property type="entry name" value="Toll/interleukin-1 receptor homology (TIR) domain"/>
    <property type="match status" value="1"/>
</dbReference>
<dbReference type="Proteomes" id="UP000028680">
    <property type="component" value="Chromosome"/>
</dbReference>
<protein>
    <recommendedName>
        <fullName evidence="1">TIR domain-containing protein</fullName>
    </recommendedName>
</protein>
<proteinExistence type="predicted"/>
<dbReference type="InterPro" id="IPR000157">
    <property type="entry name" value="TIR_dom"/>
</dbReference>
<dbReference type="SUPFAM" id="SSF52200">
    <property type="entry name" value="Toll/Interleukin receptor TIR domain"/>
    <property type="match status" value="1"/>
</dbReference>
<dbReference type="GO" id="GO:0007165">
    <property type="term" value="P:signal transduction"/>
    <property type="evidence" value="ECO:0007669"/>
    <property type="project" value="InterPro"/>
</dbReference>
<name>A0AAN0VIW3_9RHOB</name>
<dbReference type="InterPro" id="IPR035897">
    <property type="entry name" value="Toll_tir_struct_dom_sf"/>
</dbReference>
<dbReference type="KEGG" id="ptp:RCA23_c20640"/>
<organism evidence="2 3">
    <name type="scientific">Planktomarina temperata RCA23</name>
    <dbReference type="NCBI Taxonomy" id="666509"/>
    <lineage>
        <taxon>Bacteria</taxon>
        <taxon>Pseudomonadati</taxon>
        <taxon>Pseudomonadota</taxon>
        <taxon>Alphaproteobacteria</taxon>
        <taxon>Rhodobacterales</taxon>
        <taxon>Paracoccaceae</taxon>
        <taxon>Planktomarina</taxon>
    </lineage>
</organism>